<evidence type="ECO:0000313" key="2">
    <source>
        <dbReference type="EMBL" id="KYO34686.1"/>
    </source>
</evidence>
<evidence type="ECO:0000256" key="1">
    <source>
        <dbReference type="SAM" id="MobiDB-lite"/>
    </source>
</evidence>
<name>A0A151ND13_ALLMI</name>
<protein>
    <submittedName>
        <fullName evidence="2">Uncharacterized protein</fullName>
    </submittedName>
</protein>
<dbReference type="EMBL" id="AKHW03003364">
    <property type="protein sequence ID" value="KYO34686.1"/>
    <property type="molecule type" value="Genomic_DNA"/>
</dbReference>
<evidence type="ECO:0000313" key="3">
    <source>
        <dbReference type="Proteomes" id="UP000050525"/>
    </source>
</evidence>
<feature type="compositionally biased region" description="Polar residues" evidence="1">
    <location>
        <begin position="43"/>
        <end position="55"/>
    </location>
</feature>
<keyword evidence="3" id="KW-1185">Reference proteome</keyword>
<feature type="compositionally biased region" description="Basic and acidic residues" evidence="1">
    <location>
        <begin position="56"/>
        <end position="75"/>
    </location>
</feature>
<sequence length="75" mass="8291">MKGSRKKAKIEAPGLQVTTWELAASQWVKRAELQAGRKGHEVNQGQSQQAKTNGHSQKEEAEIRRAGAEEGLKPR</sequence>
<feature type="region of interest" description="Disordered" evidence="1">
    <location>
        <begin position="34"/>
        <end position="75"/>
    </location>
</feature>
<dbReference type="AlphaFoldDB" id="A0A151ND13"/>
<dbReference type="Proteomes" id="UP000050525">
    <property type="component" value="Unassembled WGS sequence"/>
</dbReference>
<gene>
    <name evidence="2" type="ORF">Y1Q_0015471</name>
</gene>
<comment type="caution">
    <text evidence="2">The sequence shown here is derived from an EMBL/GenBank/DDBJ whole genome shotgun (WGS) entry which is preliminary data.</text>
</comment>
<accession>A0A151ND13</accession>
<reference evidence="2 3" key="1">
    <citation type="journal article" date="2012" name="Genome Biol.">
        <title>Sequencing three crocodilian genomes to illuminate the evolution of archosaurs and amniotes.</title>
        <authorList>
            <person name="St John J.A."/>
            <person name="Braun E.L."/>
            <person name="Isberg S.R."/>
            <person name="Miles L.G."/>
            <person name="Chong A.Y."/>
            <person name="Gongora J."/>
            <person name="Dalzell P."/>
            <person name="Moran C."/>
            <person name="Bed'hom B."/>
            <person name="Abzhanov A."/>
            <person name="Burgess S.C."/>
            <person name="Cooksey A.M."/>
            <person name="Castoe T.A."/>
            <person name="Crawford N.G."/>
            <person name="Densmore L.D."/>
            <person name="Drew J.C."/>
            <person name="Edwards S.V."/>
            <person name="Faircloth B.C."/>
            <person name="Fujita M.K."/>
            <person name="Greenwold M.J."/>
            <person name="Hoffmann F.G."/>
            <person name="Howard J.M."/>
            <person name="Iguchi T."/>
            <person name="Janes D.E."/>
            <person name="Khan S.Y."/>
            <person name="Kohno S."/>
            <person name="de Koning A.J."/>
            <person name="Lance S.L."/>
            <person name="McCarthy F.M."/>
            <person name="McCormack J.E."/>
            <person name="Merchant M.E."/>
            <person name="Peterson D.G."/>
            <person name="Pollock D.D."/>
            <person name="Pourmand N."/>
            <person name="Raney B.J."/>
            <person name="Roessler K.A."/>
            <person name="Sanford J.R."/>
            <person name="Sawyer R.H."/>
            <person name="Schmidt C.J."/>
            <person name="Triplett E.W."/>
            <person name="Tuberville T.D."/>
            <person name="Venegas-Anaya M."/>
            <person name="Howard J.T."/>
            <person name="Jarvis E.D."/>
            <person name="Guillette L.J.Jr."/>
            <person name="Glenn T.C."/>
            <person name="Green R.E."/>
            <person name="Ray D.A."/>
        </authorList>
    </citation>
    <scope>NUCLEOTIDE SEQUENCE [LARGE SCALE GENOMIC DNA]</scope>
    <source>
        <strain evidence="2">KSC_2009_1</strain>
    </source>
</reference>
<organism evidence="2 3">
    <name type="scientific">Alligator mississippiensis</name>
    <name type="common">American alligator</name>
    <dbReference type="NCBI Taxonomy" id="8496"/>
    <lineage>
        <taxon>Eukaryota</taxon>
        <taxon>Metazoa</taxon>
        <taxon>Chordata</taxon>
        <taxon>Craniata</taxon>
        <taxon>Vertebrata</taxon>
        <taxon>Euteleostomi</taxon>
        <taxon>Archelosauria</taxon>
        <taxon>Archosauria</taxon>
        <taxon>Crocodylia</taxon>
        <taxon>Alligatoridae</taxon>
        <taxon>Alligatorinae</taxon>
        <taxon>Alligator</taxon>
    </lineage>
</organism>
<proteinExistence type="predicted"/>